<dbReference type="InterPro" id="IPR010982">
    <property type="entry name" value="Lambda_DNA-bd_dom_sf"/>
</dbReference>
<evidence type="ECO:0000313" key="5">
    <source>
        <dbReference type="Proteomes" id="UP001198190"/>
    </source>
</evidence>
<feature type="region of interest" description="Disordered" evidence="1">
    <location>
        <begin position="78"/>
        <end position="118"/>
    </location>
</feature>
<dbReference type="InterPro" id="IPR050400">
    <property type="entry name" value="Bact_Cytoskel_RodZ"/>
</dbReference>
<dbReference type="PANTHER" id="PTHR34475">
    <property type="match status" value="1"/>
</dbReference>
<keyword evidence="2" id="KW-0812">Transmembrane</keyword>
<evidence type="ECO:0000256" key="2">
    <source>
        <dbReference type="SAM" id="Phobius"/>
    </source>
</evidence>
<feature type="region of interest" description="Disordered" evidence="1">
    <location>
        <begin position="278"/>
        <end position="318"/>
    </location>
</feature>
<organism evidence="4 5">
    <name type="scientific">Megamonas funiformis</name>
    <dbReference type="NCBI Taxonomy" id="437897"/>
    <lineage>
        <taxon>Bacteria</taxon>
        <taxon>Bacillati</taxon>
        <taxon>Bacillota</taxon>
        <taxon>Negativicutes</taxon>
        <taxon>Selenomonadales</taxon>
        <taxon>Selenomonadaceae</taxon>
        <taxon>Megamonas</taxon>
    </lineage>
</organism>
<keyword evidence="2" id="KW-0472">Membrane</keyword>
<dbReference type="CDD" id="cd00093">
    <property type="entry name" value="HTH_XRE"/>
    <property type="match status" value="1"/>
</dbReference>
<evidence type="ECO:0000313" key="4">
    <source>
        <dbReference type="EMBL" id="MCB6828224.1"/>
    </source>
</evidence>
<dbReference type="InterPro" id="IPR025194">
    <property type="entry name" value="RodZ-like_C"/>
</dbReference>
<dbReference type="Pfam" id="PF13464">
    <property type="entry name" value="RodZ_C"/>
    <property type="match status" value="1"/>
</dbReference>
<feature type="compositionally biased region" description="Low complexity" evidence="1">
    <location>
        <begin position="176"/>
        <end position="196"/>
    </location>
</feature>
<dbReference type="InterPro" id="IPR001387">
    <property type="entry name" value="Cro/C1-type_HTH"/>
</dbReference>
<dbReference type="Proteomes" id="UP001198190">
    <property type="component" value="Unassembled WGS sequence"/>
</dbReference>
<evidence type="ECO:0000259" key="3">
    <source>
        <dbReference type="Pfam" id="PF13464"/>
    </source>
</evidence>
<feature type="region of interest" description="Disordered" evidence="1">
    <location>
        <begin position="168"/>
        <end position="196"/>
    </location>
</feature>
<keyword evidence="2" id="KW-1133">Transmembrane helix</keyword>
<dbReference type="Gene3D" id="1.10.260.40">
    <property type="entry name" value="lambda repressor-like DNA-binding domains"/>
    <property type="match status" value="1"/>
</dbReference>
<dbReference type="AlphaFoldDB" id="A0AAW4U6J0"/>
<dbReference type="EMBL" id="JAJCGD010000012">
    <property type="protein sequence ID" value="MCB6828224.1"/>
    <property type="molecule type" value="Genomic_DNA"/>
</dbReference>
<sequence length="318" mass="34598">MMLGDLLRETREQKKLSLEDVEQGTNIRKLYIKSIEDGDYNKLPGEVFLKGFIKTYGKFLGLNSLELIEQYKKEKNASASEKEVEPTNQVQEQPVSPAQPPKVEEKITEKTAEPTKEKNIPKIDSFASNQAYLQPTKSNSKKNIFLVIIILIVIIGGAVFFLSSQDTSDTKAPVHTTQQESTQQPEQQAQQPASAPVVNGAEVTAVFNEDCWTEVKVDGNVVLSETVKKGSNLNWKGNNQIDITVGNAGAIDITFNNQPVGKLGDIGAVVTKSFVAPNAQNAQNQQPATAQPQNPAPANNAQNAPAANAQNATQQQAK</sequence>
<gene>
    <name evidence="4" type="ORF">LIY65_05905</name>
</gene>
<dbReference type="GO" id="GO:0003677">
    <property type="term" value="F:DNA binding"/>
    <property type="evidence" value="ECO:0007669"/>
    <property type="project" value="InterPro"/>
</dbReference>
<dbReference type="PANTHER" id="PTHR34475:SF1">
    <property type="entry name" value="CYTOSKELETON PROTEIN RODZ"/>
    <property type="match status" value="1"/>
</dbReference>
<comment type="caution">
    <text evidence="4">The sequence shown here is derived from an EMBL/GenBank/DDBJ whole genome shotgun (WGS) entry which is preliminary data.</text>
</comment>
<protein>
    <submittedName>
        <fullName evidence="4">DUF4115 domain-containing protein</fullName>
    </submittedName>
</protein>
<accession>A0AAW4U6J0</accession>
<proteinExistence type="predicted"/>
<feature type="domain" description="Cytoskeleton protein RodZ-like C-terminal" evidence="3">
    <location>
        <begin position="206"/>
        <end position="270"/>
    </location>
</feature>
<dbReference type="RefSeq" id="WP_227152872.1">
    <property type="nucleotide sequence ID" value="NZ_CAUBNG010000012.1"/>
</dbReference>
<name>A0AAW4U6J0_9FIRM</name>
<feature type="compositionally biased region" description="Basic and acidic residues" evidence="1">
    <location>
        <begin position="102"/>
        <end position="118"/>
    </location>
</feature>
<feature type="transmembrane region" description="Helical" evidence="2">
    <location>
        <begin position="144"/>
        <end position="163"/>
    </location>
</feature>
<dbReference type="Pfam" id="PF13413">
    <property type="entry name" value="HTH_25"/>
    <property type="match status" value="1"/>
</dbReference>
<feature type="compositionally biased region" description="Polar residues" evidence="1">
    <location>
        <begin position="86"/>
        <end position="96"/>
    </location>
</feature>
<reference evidence="4" key="1">
    <citation type="submission" date="2021-10" db="EMBL/GenBank/DDBJ databases">
        <title>Collection of gut derived symbiotic bacterial strains cultured from healthy donors.</title>
        <authorList>
            <person name="Lin H."/>
            <person name="Littmann E."/>
            <person name="Claire K."/>
            <person name="Pamer E."/>
        </authorList>
    </citation>
    <scope>NUCLEOTIDE SEQUENCE</scope>
    <source>
        <strain evidence="4">MSK.7.16</strain>
    </source>
</reference>
<evidence type="ECO:0000256" key="1">
    <source>
        <dbReference type="SAM" id="MobiDB-lite"/>
    </source>
</evidence>